<dbReference type="AlphaFoldDB" id="A0A8K0VRU4"/>
<feature type="region of interest" description="Disordered" evidence="1">
    <location>
        <begin position="196"/>
        <end position="237"/>
    </location>
</feature>
<gene>
    <name evidence="2" type="ORF">FB567DRAFT_248976</name>
</gene>
<dbReference type="EMBL" id="JAGMVJ010000031">
    <property type="protein sequence ID" value="KAH7068717.1"/>
    <property type="molecule type" value="Genomic_DNA"/>
</dbReference>
<proteinExistence type="predicted"/>
<keyword evidence="3" id="KW-1185">Reference proteome</keyword>
<feature type="compositionally biased region" description="Low complexity" evidence="1">
    <location>
        <begin position="196"/>
        <end position="205"/>
    </location>
</feature>
<comment type="caution">
    <text evidence="2">The sequence shown here is derived from an EMBL/GenBank/DDBJ whole genome shotgun (WGS) entry which is preliminary data.</text>
</comment>
<accession>A0A8K0VRU4</accession>
<reference evidence="2" key="1">
    <citation type="journal article" date="2021" name="Nat. Commun.">
        <title>Genetic determinants of endophytism in the Arabidopsis root mycobiome.</title>
        <authorList>
            <person name="Mesny F."/>
            <person name="Miyauchi S."/>
            <person name="Thiergart T."/>
            <person name="Pickel B."/>
            <person name="Atanasova L."/>
            <person name="Karlsson M."/>
            <person name="Huettel B."/>
            <person name="Barry K.W."/>
            <person name="Haridas S."/>
            <person name="Chen C."/>
            <person name="Bauer D."/>
            <person name="Andreopoulos W."/>
            <person name="Pangilinan J."/>
            <person name="LaButti K."/>
            <person name="Riley R."/>
            <person name="Lipzen A."/>
            <person name="Clum A."/>
            <person name="Drula E."/>
            <person name="Henrissat B."/>
            <person name="Kohler A."/>
            <person name="Grigoriev I.V."/>
            <person name="Martin F.M."/>
            <person name="Hacquard S."/>
        </authorList>
    </citation>
    <scope>NUCLEOTIDE SEQUENCE</scope>
    <source>
        <strain evidence="2">MPI-SDFR-AT-0120</strain>
    </source>
</reference>
<name>A0A8K0VRU4_9PLEO</name>
<dbReference type="Proteomes" id="UP000813461">
    <property type="component" value="Unassembled WGS sequence"/>
</dbReference>
<evidence type="ECO:0000313" key="2">
    <source>
        <dbReference type="EMBL" id="KAH7068717.1"/>
    </source>
</evidence>
<protein>
    <submittedName>
        <fullName evidence="2">Uncharacterized protein</fullName>
    </submittedName>
</protein>
<evidence type="ECO:0000313" key="3">
    <source>
        <dbReference type="Proteomes" id="UP000813461"/>
    </source>
</evidence>
<evidence type="ECO:0000256" key="1">
    <source>
        <dbReference type="SAM" id="MobiDB-lite"/>
    </source>
</evidence>
<sequence length="237" mass="25645">MFVNMRSRAPTHRLGNDNNNCRYPPASCIGSTSYCTEEFERKLQLFKSRWLQQTVTQVPAAVPTPPLVVVVRIATRTPTPASMAVPPPLEMATAQGRLASEVSAAMKPERLQLQVPAQVWQAASPTVPDAAVVVVVQLALPQGLALRVVGLKIASRMLAMAVAADALLFVCRRNAASKVRSMALVRMMMNLEWQISTPSPSSRTVPPTPTILSGKPPHCYATPSSLKRPASKSRSPQ</sequence>
<organism evidence="2 3">
    <name type="scientific">Paraphoma chrysanthemicola</name>
    <dbReference type="NCBI Taxonomy" id="798071"/>
    <lineage>
        <taxon>Eukaryota</taxon>
        <taxon>Fungi</taxon>
        <taxon>Dikarya</taxon>
        <taxon>Ascomycota</taxon>
        <taxon>Pezizomycotina</taxon>
        <taxon>Dothideomycetes</taxon>
        <taxon>Pleosporomycetidae</taxon>
        <taxon>Pleosporales</taxon>
        <taxon>Pleosporineae</taxon>
        <taxon>Phaeosphaeriaceae</taxon>
        <taxon>Paraphoma</taxon>
    </lineage>
</organism>